<reference evidence="1 2" key="1">
    <citation type="journal article" date="2017" name="Environ. Microbiol.">
        <title>Decay of the glycolytic pathway and adaptation to intranuclear parasitism within Enterocytozoonidae microsporidia.</title>
        <authorList>
            <person name="Wiredu Boakye D."/>
            <person name="Jaroenlak P."/>
            <person name="Prachumwat A."/>
            <person name="Williams T.A."/>
            <person name="Bateman K.S."/>
            <person name="Itsathitphaisarn O."/>
            <person name="Sritunyalucksana K."/>
            <person name="Paszkiewicz K.H."/>
            <person name="Moore K.A."/>
            <person name="Stentiford G.D."/>
            <person name="Williams B.A."/>
        </authorList>
    </citation>
    <scope>NUCLEOTIDE SEQUENCE [LARGE SCALE GENOMIC DNA]</scope>
    <source>
        <strain evidence="1 2">GB1</strain>
    </source>
</reference>
<dbReference type="VEuPathDB" id="MicrosporidiaDB:HERIO_145"/>
<dbReference type="AlphaFoldDB" id="A0A1X0QEA1"/>
<keyword evidence="2" id="KW-1185">Reference proteome</keyword>
<proteinExistence type="predicted"/>
<dbReference type="EMBL" id="LVKB01000003">
    <property type="protein sequence ID" value="ORD98043.1"/>
    <property type="molecule type" value="Genomic_DNA"/>
</dbReference>
<gene>
    <name evidence="1" type="ORF">HERIO_145</name>
</gene>
<comment type="caution">
    <text evidence="1">The sequence shown here is derived from an EMBL/GenBank/DDBJ whole genome shotgun (WGS) entry which is preliminary data.</text>
</comment>
<dbReference type="Proteomes" id="UP000192356">
    <property type="component" value="Unassembled WGS sequence"/>
</dbReference>
<protein>
    <submittedName>
        <fullName evidence="1">Uncharacterized protein</fullName>
    </submittedName>
</protein>
<sequence>MFLKAISTILGHTVSIVDNELSVIEELPTYTNNSKISPSSVQVSINGNEEVNIELSSNNLNFALESFSAVLDGCTTKVGYINGVIDVTYDDIKYRDVKIEGKISITHFGDFIEDAKITGNLSMTFSLDEEDSYRVENYNLDSDVNIKFDQELSSFEMSGKLYLNNQM</sequence>
<name>A0A1X0QEA1_9MICR</name>
<dbReference type="VEuPathDB" id="MicrosporidiaDB:A0H76_2247"/>
<evidence type="ECO:0000313" key="2">
    <source>
        <dbReference type="Proteomes" id="UP000192356"/>
    </source>
</evidence>
<evidence type="ECO:0000313" key="1">
    <source>
        <dbReference type="EMBL" id="ORD98043.1"/>
    </source>
</evidence>
<accession>A0A1X0QEA1</accession>
<organism evidence="1 2">
    <name type="scientific">Hepatospora eriocheir</name>
    <dbReference type="NCBI Taxonomy" id="1081669"/>
    <lineage>
        <taxon>Eukaryota</taxon>
        <taxon>Fungi</taxon>
        <taxon>Fungi incertae sedis</taxon>
        <taxon>Microsporidia</taxon>
        <taxon>Hepatosporidae</taxon>
        <taxon>Hepatospora</taxon>
    </lineage>
</organism>